<gene>
    <name evidence="4" type="ORF">H9Q80_13075</name>
</gene>
<evidence type="ECO:0000256" key="2">
    <source>
        <dbReference type="PIRNR" id="PIRNR016661"/>
    </source>
</evidence>
<dbReference type="KEGG" id="ehn:H9Q80_13075"/>
<comment type="subcellular location">
    <subcellularLocation>
        <location evidence="2">Cell membrane</location>
        <topology evidence="2">Multi-pass membrane protein</topology>
    </subcellularLocation>
</comment>
<evidence type="ECO:0000256" key="3">
    <source>
        <dbReference type="SAM" id="Phobius"/>
    </source>
</evidence>
<keyword evidence="5" id="KW-1185">Reference proteome</keyword>
<sequence length="186" mass="20331">MKTKELTLCAFFTILFVIGSKIVIPAGIIPLTLQTMVVIIAGMLLKPKYIWVSYGLFFLMGLLGFPVFANGGGIAYVLQPSFGFLLSFPIAASFISIMRNKLHTTSFLANFIICMIGLFIIYTIGCIYMYGILNFYMGAAKNMFSVIAMGAIPFMISDTCSIAVGCFCALRLAHIPAIKQTLCPTK</sequence>
<dbReference type="GO" id="GO:0005886">
    <property type="term" value="C:plasma membrane"/>
    <property type="evidence" value="ECO:0007669"/>
    <property type="project" value="UniProtKB-SubCell"/>
</dbReference>
<feature type="transmembrane region" description="Helical" evidence="3">
    <location>
        <begin position="74"/>
        <end position="95"/>
    </location>
</feature>
<reference evidence="4 5" key="1">
    <citation type="submission" date="2020-08" db="EMBL/GenBank/DDBJ databases">
        <authorList>
            <person name="Liu C."/>
            <person name="Sun Q."/>
        </authorList>
    </citation>
    <scope>NUCLEOTIDE SEQUENCE [LARGE SCALE GENOMIC DNA]</scope>
    <source>
        <strain evidence="4 5">NSJ-61</strain>
    </source>
</reference>
<dbReference type="InterPro" id="IPR003784">
    <property type="entry name" value="BioY"/>
</dbReference>
<evidence type="ECO:0000313" key="4">
    <source>
        <dbReference type="EMBL" id="QNM11189.1"/>
    </source>
</evidence>
<dbReference type="PIRSF" id="PIRSF016661">
    <property type="entry name" value="BioY"/>
    <property type="match status" value="1"/>
</dbReference>
<dbReference type="Proteomes" id="UP000515856">
    <property type="component" value="Chromosome"/>
</dbReference>
<keyword evidence="3" id="KW-0812">Transmembrane</keyword>
<proteinExistence type="inferred from homology"/>
<dbReference type="RefSeq" id="WP_117451622.1">
    <property type="nucleotide sequence ID" value="NZ_CP060636.1"/>
</dbReference>
<dbReference type="Pfam" id="PF02632">
    <property type="entry name" value="BioY"/>
    <property type="match status" value="1"/>
</dbReference>
<evidence type="ECO:0000256" key="1">
    <source>
        <dbReference type="ARBA" id="ARBA00010692"/>
    </source>
</evidence>
<dbReference type="PANTHER" id="PTHR34295:SF1">
    <property type="entry name" value="BIOTIN TRANSPORTER BIOY"/>
    <property type="match status" value="1"/>
</dbReference>
<keyword evidence="2" id="KW-1003">Cell membrane</keyword>
<feature type="transmembrane region" description="Helical" evidence="3">
    <location>
        <begin position="107"/>
        <end position="131"/>
    </location>
</feature>
<dbReference type="AlphaFoldDB" id="A0A7G9GK57"/>
<dbReference type="EMBL" id="CP060636">
    <property type="protein sequence ID" value="QNM11189.1"/>
    <property type="molecule type" value="Genomic_DNA"/>
</dbReference>
<dbReference type="PANTHER" id="PTHR34295">
    <property type="entry name" value="BIOTIN TRANSPORTER BIOY"/>
    <property type="match status" value="1"/>
</dbReference>
<keyword evidence="2" id="KW-0813">Transport</keyword>
<name>A0A7G9GK57_9FIRM</name>
<keyword evidence="2 3" id="KW-0472">Membrane</keyword>
<dbReference type="Gene3D" id="1.10.1760.20">
    <property type="match status" value="1"/>
</dbReference>
<feature type="transmembrane region" description="Helical" evidence="3">
    <location>
        <begin position="143"/>
        <end position="170"/>
    </location>
</feature>
<protein>
    <recommendedName>
        <fullName evidence="2">Biotin transporter</fullName>
    </recommendedName>
</protein>
<accession>A0A7G9GK57</accession>
<organism evidence="4 5">
    <name type="scientific">[Eubacterium] hominis</name>
    <dbReference type="NCBI Taxonomy" id="2764325"/>
    <lineage>
        <taxon>Bacteria</taxon>
        <taxon>Bacillati</taxon>
        <taxon>Bacillota</taxon>
        <taxon>Erysipelotrichia</taxon>
        <taxon>Erysipelotrichales</taxon>
        <taxon>Erysipelotrichaceae</taxon>
        <taxon>Amedibacillus</taxon>
    </lineage>
</organism>
<evidence type="ECO:0000313" key="5">
    <source>
        <dbReference type="Proteomes" id="UP000515856"/>
    </source>
</evidence>
<dbReference type="GO" id="GO:0015225">
    <property type="term" value="F:biotin transmembrane transporter activity"/>
    <property type="evidence" value="ECO:0007669"/>
    <property type="project" value="UniProtKB-UniRule"/>
</dbReference>
<comment type="similarity">
    <text evidence="1 2">Belongs to the BioY family.</text>
</comment>
<keyword evidence="3" id="KW-1133">Transmembrane helix</keyword>
<feature type="transmembrane region" description="Helical" evidence="3">
    <location>
        <begin position="50"/>
        <end position="68"/>
    </location>
</feature>